<dbReference type="GO" id="GO:0071986">
    <property type="term" value="C:Ragulator complex"/>
    <property type="evidence" value="ECO:0007669"/>
    <property type="project" value="InterPro"/>
</dbReference>
<dbReference type="GeneID" id="30995410"/>
<evidence type="ECO:0000313" key="2">
    <source>
        <dbReference type="Proteomes" id="UP000095085"/>
    </source>
</evidence>
<dbReference type="GO" id="GO:0007165">
    <property type="term" value="P:signal transduction"/>
    <property type="evidence" value="ECO:0007669"/>
    <property type="project" value="InterPro"/>
</dbReference>
<evidence type="ECO:0000313" key="1">
    <source>
        <dbReference type="EMBL" id="ODV68859.1"/>
    </source>
</evidence>
<dbReference type="Pfam" id="PF16818">
    <property type="entry name" value="SLM4"/>
    <property type="match status" value="1"/>
</dbReference>
<dbReference type="AlphaFoldDB" id="A0A1E4RNN2"/>
<accession>A0A1E4RNN2</accession>
<dbReference type="Proteomes" id="UP000095085">
    <property type="component" value="Unassembled WGS sequence"/>
</dbReference>
<protein>
    <submittedName>
        <fullName evidence="1">Uncharacterized protein</fullName>
    </submittedName>
</protein>
<name>A0A1E4RNN2_9ASCO</name>
<gene>
    <name evidence="1" type="ORF">HYPBUDRAFT_152151</name>
</gene>
<organism evidence="1 2">
    <name type="scientific">Hyphopichia burtonii NRRL Y-1933</name>
    <dbReference type="NCBI Taxonomy" id="984485"/>
    <lineage>
        <taxon>Eukaryota</taxon>
        <taxon>Fungi</taxon>
        <taxon>Dikarya</taxon>
        <taxon>Ascomycota</taxon>
        <taxon>Saccharomycotina</taxon>
        <taxon>Pichiomycetes</taxon>
        <taxon>Debaryomycetaceae</taxon>
        <taxon>Hyphopichia</taxon>
    </lineage>
</organism>
<reference evidence="2" key="1">
    <citation type="submission" date="2016-05" db="EMBL/GenBank/DDBJ databases">
        <title>Comparative genomics of biotechnologically important yeasts.</title>
        <authorList>
            <consortium name="DOE Joint Genome Institute"/>
            <person name="Riley R."/>
            <person name="Haridas S."/>
            <person name="Wolfe K.H."/>
            <person name="Lopes M.R."/>
            <person name="Hittinger C.T."/>
            <person name="Goker M."/>
            <person name="Salamov A."/>
            <person name="Wisecaver J."/>
            <person name="Long T.M."/>
            <person name="Aerts A.L."/>
            <person name="Barry K."/>
            <person name="Choi C."/>
            <person name="Clum A."/>
            <person name="Coughlan A.Y."/>
            <person name="Deshpande S."/>
            <person name="Douglass A.P."/>
            <person name="Hanson S.J."/>
            <person name="Klenk H.-P."/>
            <person name="Labutti K."/>
            <person name="Lapidus A."/>
            <person name="Lindquist E."/>
            <person name="Lipzen A."/>
            <person name="Meier-Kolthoff J.P."/>
            <person name="Ohm R.A."/>
            <person name="Otillar R.P."/>
            <person name="Pangilinan J."/>
            <person name="Peng Y."/>
            <person name="Rokas A."/>
            <person name="Rosa C.A."/>
            <person name="Scheuner C."/>
            <person name="Sibirny A.A."/>
            <person name="Slot J.C."/>
            <person name="Stielow J.B."/>
            <person name="Sun H."/>
            <person name="Kurtzman C.P."/>
            <person name="Blackwell M."/>
            <person name="Grigoriev I.V."/>
            <person name="Jeffries T.W."/>
        </authorList>
    </citation>
    <scope>NUCLEOTIDE SEQUENCE [LARGE SCALE GENOMIC DNA]</scope>
    <source>
        <strain evidence="2">NRRL Y-1933</strain>
    </source>
</reference>
<dbReference type="EMBL" id="KV454539">
    <property type="protein sequence ID" value="ODV68859.1"/>
    <property type="molecule type" value="Genomic_DNA"/>
</dbReference>
<dbReference type="OrthoDB" id="4074735at2759"/>
<keyword evidence="2" id="KW-1185">Reference proteome</keyword>
<proteinExistence type="predicted"/>
<sequence>MLQLRHISKVLSQGLGSSNSRTSPLSISLLSSNGLPLSTVRVPNQEKEHLTNDNLKIYSLLALNQLRQQNDDEWGLLELDENLKVVISKLELKNYINKEQIEDKREEGLYVVIFYDSMFSDAEAKLRLDNLCSALSQGLEGYRG</sequence>
<dbReference type="RefSeq" id="XP_020077926.1">
    <property type="nucleotide sequence ID" value="XM_020220860.1"/>
</dbReference>
<dbReference type="InterPro" id="IPR020233">
    <property type="entry name" value="Slm4"/>
</dbReference>